<evidence type="ECO:0000256" key="1">
    <source>
        <dbReference type="ARBA" id="ARBA00010617"/>
    </source>
</evidence>
<proteinExistence type="inferred from homology"/>
<dbReference type="PANTHER" id="PTHR46300:SF2">
    <property type="entry name" value="CYTOCHROME P450 MONOOXYGENASE ALNH-RELATED"/>
    <property type="match status" value="1"/>
</dbReference>
<dbReference type="InterPro" id="IPR036396">
    <property type="entry name" value="Cyt_P450_sf"/>
</dbReference>
<organism evidence="6 7">
    <name type="scientific">Zopfia rhizophila CBS 207.26</name>
    <dbReference type="NCBI Taxonomy" id="1314779"/>
    <lineage>
        <taxon>Eukaryota</taxon>
        <taxon>Fungi</taxon>
        <taxon>Dikarya</taxon>
        <taxon>Ascomycota</taxon>
        <taxon>Pezizomycotina</taxon>
        <taxon>Dothideomycetes</taxon>
        <taxon>Dothideomycetes incertae sedis</taxon>
        <taxon>Zopfiaceae</taxon>
        <taxon>Zopfia</taxon>
    </lineage>
</organism>
<protein>
    <recommendedName>
        <fullName evidence="8">Cytochrome P450</fullName>
    </recommendedName>
</protein>
<keyword evidence="3" id="KW-0560">Oxidoreductase</keyword>
<dbReference type="EMBL" id="ML994647">
    <property type="protein sequence ID" value="KAF2182543.1"/>
    <property type="molecule type" value="Genomic_DNA"/>
</dbReference>
<dbReference type="PANTHER" id="PTHR46300">
    <property type="entry name" value="P450, PUTATIVE (EUROFUNG)-RELATED-RELATED"/>
    <property type="match status" value="1"/>
</dbReference>
<evidence type="ECO:0000313" key="7">
    <source>
        <dbReference type="Proteomes" id="UP000800200"/>
    </source>
</evidence>
<feature type="non-terminal residue" evidence="6">
    <location>
        <position position="99"/>
    </location>
</feature>
<dbReference type="Gene3D" id="1.10.630.10">
    <property type="entry name" value="Cytochrome P450"/>
    <property type="match status" value="1"/>
</dbReference>
<dbReference type="InterPro" id="IPR002401">
    <property type="entry name" value="Cyt_P450_E_grp-I"/>
</dbReference>
<keyword evidence="7" id="KW-1185">Reference proteome</keyword>
<dbReference type="GO" id="GO:0016705">
    <property type="term" value="F:oxidoreductase activity, acting on paired donors, with incorporation or reduction of molecular oxygen"/>
    <property type="evidence" value="ECO:0007669"/>
    <property type="project" value="InterPro"/>
</dbReference>
<name>A0A6A6DU23_9PEZI</name>
<keyword evidence="2" id="KW-0479">Metal-binding</keyword>
<accession>A0A6A6DU23</accession>
<dbReference type="InterPro" id="IPR050364">
    <property type="entry name" value="Cytochrome_P450_fung"/>
</dbReference>
<comment type="similarity">
    <text evidence="1">Belongs to the cytochrome P450 family.</text>
</comment>
<evidence type="ECO:0000256" key="4">
    <source>
        <dbReference type="ARBA" id="ARBA00023004"/>
    </source>
</evidence>
<dbReference type="GO" id="GO:0005506">
    <property type="term" value="F:iron ion binding"/>
    <property type="evidence" value="ECO:0007669"/>
    <property type="project" value="InterPro"/>
</dbReference>
<dbReference type="InterPro" id="IPR001128">
    <property type="entry name" value="Cyt_P450"/>
</dbReference>
<dbReference type="Proteomes" id="UP000800200">
    <property type="component" value="Unassembled WGS sequence"/>
</dbReference>
<evidence type="ECO:0000256" key="3">
    <source>
        <dbReference type="ARBA" id="ARBA00023002"/>
    </source>
</evidence>
<dbReference type="GO" id="GO:0004497">
    <property type="term" value="F:monooxygenase activity"/>
    <property type="evidence" value="ECO:0007669"/>
    <property type="project" value="UniProtKB-KW"/>
</dbReference>
<dbReference type="AlphaFoldDB" id="A0A6A6DU23"/>
<sequence>SLHNSPVYLGLRPSSAKHKISPLKFPPSPAPIPILCNLHQIPPQKSFLQFAKWRREYGPIVGPRLGPQNAIVLNSWRAVRDLLDRRGSVHSSRPDFPIV</sequence>
<evidence type="ECO:0000256" key="5">
    <source>
        <dbReference type="ARBA" id="ARBA00023033"/>
    </source>
</evidence>
<dbReference type="Pfam" id="PF00067">
    <property type="entry name" value="p450"/>
    <property type="match status" value="1"/>
</dbReference>
<evidence type="ECO:0000256" key="2">
    <source>
        <dbReference type="ARBA" id="ARBA00022723"/>
    </source>
</evidence>
<dbReference type="OrthoDB" id="1055148at2759"/>
<keyword evidence="5" id="KW-0503">Monooxygenase</keyword>
<keyword evidence="4" id="KW-0408">Iron</keyword>
<dbReference type="GO" id="GO:0020037">
    <property type="term" value="F:heme binding"/>
    <property type="evidence" value="ECO:0007669"/>
    <property type="project" value="InterPro"/>
</dbReference>
<feature type="non-terminal residue" evidence="6">
    <location>
        <position position="1"/>
    </location>
</feature>
<dbReference type="PRINTS" id="PR00463">
    <property type="entry name" value="EP450I"/>
</dbReference>
<dbReference type="SUPFAM" id="SSF48264">
    <property type="entry name" value="Cytochrome P450"/>
    <property type="match status" value="1"/>
</dbReference>
<evidence type="ECO:0000313" key="6">
    <source>
        <dbReference type="EMBL" id="KAF2182543.1"/>
    </source>
</evidence>
<gene>
    <name evidence="6" type="ORF">K469DRAFT_537259</name>
</gene>
<reference evidence="6" key="1">
    <citation type="journal article" date="2020" name="Stud. Mycol.">
        <title>101 Dothideomycetes genomes: a test case for predicting lifestyles and emergence of pathogens.</title>
        <authorList>
            <person name="Haridas S."/>
            <person name="Albert R."/>
            <person name="Binder M."/>
            <person name="Bloem J."/>
            <person name="Labutti K."/>
            <person name="Salamov A."/>
            <person name="Andreopoulos B."/>
            <person name="Baker S."/>
            <person name="Barry K."/>
            <person name="Bills G."/>
            <person name="Bluhm B."/>
            <person name="Cannon C."/>
            <person name="Castanera R."/>
            <person name="Culley D."/>
            <person name="Daum C."/>
            <person name="Ezra D."/>
            <person name="Gonzalez J."/>
            <person name="Henrissat B."/>
            <person name="Kuo A."/>
            <person name="Liang C."/>
            <person name="Lipzen A."/>
            <person name="Lutzoni F."/>
            <person name="Magnuson J."/>
            <person name="Mondo S."/>
            <person name="Nolan M."/>
            <person name="Ohm R."/>
            <person name="Pangilinan J."/>
            <person name="Park H.-J."/>
            <person name="Ramirez L."/>
            <person name="Alfaro M."/>
            <person name="Sun H."/>
            <person name="Tritt A."/>
            <person name="Yoshinaga Y."/>
            <person name="Zwiers L.-H."/>
            <person name="Turgeon B."/>
            <person name="Goodwin S."/>
            <person name="Spatafora J."/>
            <person name="Crous P."/>
            <person name="Grigoriev I."/>
        </authorList>
    </citation>
    <scope>NUCLEOTIDE SEQUENCE</scope>
    <source>
        <strain evidence="6">CBS 207.26</strain>
    </source>
</reference>
<evidence type="ECO:0008006" key="8">
    <source>
        <dbReference type="Google" id="ProtNLM"/>
    </source>
</evidence>